<evidence type="ECO:0000313" key="2">
    <source>
        <dbReference type="Proteomes" id="UP001165289"/>
    </source>
</evidence>
<comment type="caution">
    <text evidence="1">The sequence shown here is derived from an EMBL/GenBank/DDBJ whole genome shotgun (WGS) entry which is preliminary data.</text>
</comment>
<proteinExistence type="predicted"/>
<dbReference type="GO" id="GO:0003712">
    <property type="term" value="F:transcription coregulator activity"/>
    <property type="evidence" value="ECO:0007669"/>
    <property type="project" value="TreeGrafter"/>
</dbReference>
<organism evidence="1 2">
    <name type="scientific">Oopsacas minuta</name>
    <dbReference type="NCBI Taxonomy" id="111878"/>
    <lineage>
        <taxon>Eukaryota</taxon>
        <taxon>Metazoa</taxon>
        <taxon>Porifera</taxon>
        <taxon>Hexactinellida</taxon>
        <taxon>Hexasterophora</taxon>
        <taxon>Lyssacinosida</taxon>
        <taxon>Leucopsacidae</taxon>
        <taxon>Oopsacas</taxon>
    </lineage>
</organism>
<dbReference type="AlphaFoldDB" id="A0AAV7JHK4"/>
<sequence length="585" mass="65474">MTMTMDFLLSESRLKQIVEEIRLRLERGRQAEAQDPEHRFQHVEGNIQAANRTHRDLEYCLDRLSEAVRPTSAAVVVCCLESLGRQTGLNFIHYENNIYFLSCKPFYIEISLGPNGEILSTNIGHGGAPPGTCSTLFRTLQKWDISAAKAQLKSLVNLYSTPIHLVNKEEPMELLDTTVEDPNNSSTDPIIYNILQALGADLSLIVSQIHCSEEEAIMHGPIGLLSRPDGGFPAKLSFFKLPNISPGNLTAEQKTLSAEIILYPVPCVGDSLSLCMHNLQNLNSEAAKYCHAKELDLSVAYCLKLATPIPLSDSSMHFIRQISNSSSGLFVDTTREKSLLGCLAPEQTKGSSGQLNQYSLPLENETHYYFISLDEVNNKACMIEQILFNNAKMLISIIQVLRRQLVYNTMVSSLVTFCSSKDLEVMREKNILWRDESQNGVERIFDISFNPVESIMIEFQHPIHLAVQVKLYIILHPKNPSQPEVKVEMLVEGYLPEISSSQILDYTLTQCLLLPPLLHMIIKYPDKLLGPSPLSQQASFQQQQAAITAPIYLANTSRTPDSKSGHKRKIGGICGVEEMEEKRLK</sequence>
<gene>
    <name evidence="1" type="ORF">LOD99_12167</name>
</gene>
<dbReference type="PANTHER" id="PTHR12881:SF10">
    <property type="entry name" value="MEDIATOR OF RNA POLYMERASE II TRANSCRIPTION SUBUNIT 1"/>
    <property type="match status" value="1"/>
</dbReference>
<name>A0AAV7JHK4_9METZ</name>
<keyword evidence="2" id="KW-1185">Reference proteome</keyword>
<dbReference type="EMBL" id="JAKMXF010000332">
    <property type="protein sequence ID" value="KAI6648358.1"/>
    <property type="molecule type" value="Genomic_DNA"/>
</dbReference>
<protein>
    <submittedName>
        <fullName evidence="1">Mediator of RNA polymerase II transcription subunit 1</fullName>
    </submittedName>
</protein>
<accession>A0AAV7JHK4</accession>
<dbReference type="GO" id="GO:0016592">
    <property type="term" value="C:mediator complex"/>
    <property type="evidence" value="ECO:0007669"/>
    <property type="project" value="TreeGrafter"/>
</dbReference>
<dbReference type="PANTHER" id="PTHR12881">
    <property type="entry name" value="MEDIATOR OF RNA POLYMERASE II TRANSCRIPTION SUBUNIT 1"/>
    <property type="match status" value="1"/>
</dbReference>
<dbReference type="Proteomes" id="UP001165289">
    <property type="component" value="Unassembled WGS sequence"/>
</dbReference>
<evidence type="ECO:0000313" key="1">
    <source>
        <dbReference type="EMBL" id="KAI6648358.1"/>
    </source>
</evidence>
<reference evidence="1 2" key="1">
    <citation type="journal article" date="2023" name="BMC Biol.">
        <title>The compact genome of the sponge Oopsacas minuta (Hexactinellida) is lacking key metazoan core genes.</title>
        <authorList>
            <person name="Santini S."/>
            <person name="Schenkelaars Q."/>
            <person name="Jourda C."/>
            <person name="Duchesne M."/>
            <person name="Belahbib H."/>
            <person name="Rocher C."/>
            <person name="Selva M."/>
            <person name="Riesgo A."/>
            <person name="Vervoort M."/>
            <person name="Leys S.P."/>
            <person name="Kodjabachian L."/>
            <person name="Le Bivic A."/>
            <person name="Borchiellini C."/>
            <person name="Claverie J.M."/>
            <person name="Renard E."/>
        </authorList>
    </citation>
    <scope>NUCLEOTIDE SEQUENCE [LARGE SCALE GENOMIC DNA]</scope>
    <source>
        <strain evidence="1">SPO-2</strain>
    </source>
</reference>
<dbReference type="InterPro" id="IPR051999">
    <property type="entry name" value="Mediator_complex_subunit_1"/>
</dbReference>
<dbReference type="GO" id="GO:0006357">
    <property type="term" value="P:regulation of transcription by RNA polymerase II"/>
    <property type="evidence" value="ECO:0007669"/>
    <property type="project" value="TreeGrafter"/>
</dbReference>